<proteinExistence type="predicted"/>
<sequence length="130" mass="13895">MQARRPWEPLASGAAEVKRWTQQLIAEEERGRAGGGRAARKGARLSWAGASTHAGLHASPSPLTMINVLLAVEPHTHALCHSVTVTAATLSPACCPHLPRPASTPATFRPDQHQHHATLHGDNSRTPLMT</sequence>
<evidence type="ECO:0000313" key="3">
    <source>
        <dbReference type="Proteomes" id="UP000324222"/>
    </source>
</evidence>
<evidence type="ECO:0000256" key="1">
    <source>
        <dbReference type="SAM" id="MobiDB-lite"/>
    </source>
</evidence>
<gene>
    <name evidence="2" type="ORF">E2C01_014334</name>
</gene>
<feature type="region of interest" description="Disordered" evidence="1">
    <location>
        <begin position="105"/>
        <end position="130"/>
    </location>
</feature>
<reference evidence="2 3" key="1">
    <citation type="submission" date="2019-05" db="EMBL/GenBank/DDBJ databases">
        <title>Another draft genome of Portunus trituberculatus and its Hox gene families provides insights of decapod evolution.</title>
        <authorList>
            <person name="Jeong J.-H."/>
            <person name="Song I."/>
            <person name="Kim S."/>
            <person name="Choi T."/>
            <person name="Kim D."/>
            <person name="Ryu S."/>
            <person name="Kim W."/>
        </authorList>
    </citation>
    <scope>NUCLEOTIDE SEQUENCE [LARGE SCALE GENOMIC DNA]</scope>
    <source>
        <tissue evidence="2">Muscle</tissue>
    </source>
</reference>
<accession>A0A5B7DII2</accession>
<dbReference type="AlphaFoldDB" id="A0A5B7DII2"/>
<comment type="caution">
    <text evidence="2">The sequence shown here is derived from an EMBL/GenBank/DDBJ whole genome shotgun (WGS) entry which is preliminary data.</text>
</comment>
<dbReference type="Proteomes" id="UP000324222">
    <property type="component" value="Unassembled WGS sequence"/>
</dbReference>
<name>A0A5B7DII2_PORTR</name>
<keyword evidence="3" id="KW-1185">Reference proteome</keyword>
<evidence type="ECO:0000313" key="2">
    <source>
        <dbReference type="EMBL" id="MPC21351.1"/>
    </source>
</evidence>
<protein>
    <submittedName>
        <fullName evidence="2">Uncharacterized protein</fullName>
    </submittedName>
</protein>
<organism evidence="2 3">
    <name type="scientific">Portunus trituberculatus</name>
    <name type="common">Swimming crab</name>
    <name type="synonym">Neptunus trituberculatus</name>
    <dbReference type="NCBI Taxonomy" id="210409"/>
    <lineage>
        <taxon>Eukaryota</taxon>
        <taxon>Metazoa</taxon>
        <taxon>Ecdysozoa</taxon>
        <taxon>Arthropoda</taxon>
        <taxon>Crustacea</taxon>
        <taxon>Multicrustacea</taxon>
        <taxon>Malacostraca</taxon>
        <taxon>Eumalacostraca</taxon>
        <taxon>Eucarida</taxon>
        <taxon>Decapoda</taxon>
        <taxon>Pleocyemata</taxon>
        <taxon>Brachyura</taxon>
        <taxon>Eubrachyura</taxon>
        <taxon>Portunoidea</taxon>
        <taxon>Portunidae</taxon>
        <taxon>Portuninae</taxon>
        <taxon>Portunus</taxon>
    </lineage>
</organism>
<dbReference type="EMBL" id="VSRR010000967">
    <property type="protein sequence ID" value="MPC21351.1"/>
    <property type="molecule type" value="Genomic_DNA"/>
</dbReference>